<dbReference type="PANTHER" id="PTHR43105:SF13">
    <property type="entry name" value="NADH-UBIQUINONE OXIDOREDUCTASE 75 KDA SUBUNIT, MITOCHONDRIAL"/>
    <property type="match status" value="1"/>
</dbReference>
<dbReference type="InterPro" id="IPR006963">
    <property type="entry name" value="Mopterin_OxRdtase_4Fe-4S_dom"/>
</dbReference>
<dbReference type="GO" id="GO:0051539">
    <property type="term" value="F:4 iron, 4 sulfur cluster binding"/>
    <property type="evidence" value="ECO:0007669"/>
    <property type="project" value="UniProtKB-KW"/>
</dbReference>
<dbReference type="AlphaFoldDB" id="A0A381V6W4"/>
<dbReference type="GO" id="GO:0008137">
    <property type="term" value="F:NADH dehydrogenase (ubiquinone) activity"/>
    <property type="evidence" value="ECO:0007669"/>
    <property type="project" value="InterPro"/>
</dbReference>
<dbReference type="PROSITE" id="PS51085">
    <property type="entry name" value="2FE2S_FER_2"/>
    <property type="match status" value="1"/>
</dbReference>
<dbReference type="InterPro" id="IPR054351">
    <property type="entry name" value="NADH_UbQ_OxRdtase_ferredoxin"/>
</dbReference>
<evidence type="ECO:0008006" key="14">
    <source>
        <dbReference type="Google" id="ProtNLM"/>
    </source>
</evidence>
<dbReference type="SUPFAM" id="SSF54292">
    <property type="entry name" value="2Fe-2S ferredoxin-like"/>
    <property type="match status" value="1"/>
</dbReference>
<dbReference type="SUPFAM" id="SSF54862">
    <property type="entry name" value="4Fe-4S ferredoxins"/>
    <property type="match status" value="1"/>
</dbReference>
<dbReference type="GO" id="GO:0046872">
    <property type="term" value="F:metal ion binding"/>
    <property type="evidence" value="ECO:0007669"/>
    <property type="project" value="UniProtKB-KW"/>
</dbReference>
<dbReference type="InterPro" id="IPR010228">
    <property type="entry name" value="NADH_UbQ_OxRdtase_Gsu"/>
</dbReference>
<evidence type="ECO:0000256" key="6">
    <source>
        <dbReference type="ARBA" id="ARBA00023004"/>
    </source>
</evidence>
<dbReference type="SMART" id="SM00929">
    <property type="entry name" value="NADH-G_4Fe-4S_3"/>
    <property type="match status" value="1"/>
</dbReference>
<evidence type="ECO:0000259" key="10">
    <source>
        <dbReference type="PROSITE" id="PS51085"/>
    </source>
</evidence>
<name>A0A381V6W4_9ZZZZ</name>
<evidence type="ECO:0000256" key="3">
    <source>
        <dbReference type="ARBA" id="ARBA00022485"/>
    </source>
</evidence>
<dbReference type="PROSITE" id="PS51669">
    <property type="entry name" value="4FE4S_MOW_BIS_MGD"/>
    <property type="match status" value="1"/>
</dbReference>
<dbReference type="InterPro" id="IPR001041">
    <property type="entry name" value="2Fe-2S_ferredoxin-type"/>
</dbReference>
<dbReference type="SUPFAM" id="SSF53706">
    <property type="entry name" value="Formate dehydrogenase/DMSO reductase, domains 1-3"/>
    <property type="match status" value="1"/>
</dbReference>
<dbReference type="Pfam" id="PF10588">
    <property type="entry name" value="NADH-G_4Fe-4S_3"/>
    <property type="match status" value="1"/>
</dbReference>
<dbReference type="NCBIfam" id="TIGR01973">
    <property type="entry name" value="NuoG"/>
    <property type="match status" value="1"/>
</dbReference>
<keyword evidence="4" id="KW-0479">Metal-binding</keyword>
<dbReference type="PROSITE" id="PS00641">
    <property type="entry name" value="COMPLEX1_75K_1"/>
    <property type="match status" value="1"/>
</dbReference>
<dbReference type="Pfam" id="PF13510">
    <property type="entry name" value="Fer2_4"/>
    <property type="match status" value="1"/>
</dbReference>
<feature type="domain" description="4Fe-4S His(Cys)3-ligated-type" evidence="12">
    <location>
        <begin position="82"/>
        <end position="121"/>
    </location>
</feature>
<dbReference type="InterPro" id="IPR000283">
    <property type="entry name" value="NADH_UbQ_OxRdtase_75kDa_su_CS"/>
</dbReference>
<dbReference type="Pfam" id="PF22151">
    <property type="entry name" value="Fer4_NDSU1"/>
    <property type="match status" value="1"/>
</dbReference>
<comment type="similarity">
    <text evidence="2">Belongs to the complex I 75 kDa subunit family.</text>
</comment>
<sequence>MSNKKVNITINNVLHSVDEGRMLIEITDELGIYIPRFCYHEKLSIAANCRMCLVEVENSNHALPACATTVTDGMVVDTLSHSTKTAQQSTMEFLLINHPLDCPICDQGGECELQDLAYAYGKNNSRFDLQKLTKPNDDLGPLVSTDMTRCIMCTRCTRFGSEVAGIEELGTMGRGETSNISTYVKQTVNHELSGNIIDLCPVGALNNKPYRYTDRTWEMDQIQSVSPHDCVGTNLYMHVKNNKIKRVVPMQNESINETWIADRDRFGFDGIYSEDRLLTPLIKSNGTLIESTIEESRHQLNAIISSLIQSNKTDNIAALISPSVSLNEQFIFSNYLSQLGIRNIDHRINQVDFSGDTLDPLFPHLNIELNTIEEMETIFVIGSDLRRETPLISHWVKKAANKGASIHFMDIALREYHFPISDYIISDTQSLVENIGLVAKAASTIAQLDVPQHIQEQLDKLSEPNATHKQIAQSLFTKTNTLLLNGLVSRSHSDFSLIRSYINILASLTNSNLGELTSGANSVGAYITGCIPHRNLLGQSSQAGLNALEIASKNHDLMILYGLEIDDCLYDQILTKALKGSKKVVVFNSFMESVINDHADIVIPINTTYESKGSFINLTGQVQDFNQELLLPNHYYSNEALLTDLVNERDLDIPSFNDFIKELESFIDQSIANRNYIKEFPVKTSNSSPIDTTNTFNMYSIDAILRRSKPLQQTKESKTIT</sequence>
<dbReference type="PROSITE" id="PS00643">
    <property type="entry name" value="COMPLEX1_75K_3"/>
    <property type="match status" value="1"/>
</dbReference>
<feature type="domain" description="2Fe-2S ferredoxin-type" evidence="10">
    <location>
        <begin position="4"/>
        <end position="82"/>
    </location>
</feature>
<evidence type="ECO:0000256" key="7">
    <source>
        <dbReference type="ARBA" id="ARBA00023014"/>
    </source>
</evidence>
<dbReference type="GO" id="GO:0042773">
    <property type="term" value="P:ATP synthesis coupled electron transport"/>
    <property type="evidence" value="ECO:0007669"/>
    <property type="project" value="InterPro"/>
</dbReference>
<evidence type="ECO:0000256" key="8">
    <source>
        <dbReference type="ARBA" id="ARBA00023027"/>
    </source>
</evidence>
<evidence type="ECO:0000256" key="5">
    <source>
        <dbReference type="ARBA" id="ARBA00022967"/>
    </source>
</evidence>
<dbReference type="Gene3D" id="3.30.200.210">
    <property type="match status" value="1"/>
</dbReference>
<dbReference type="Gene3D" id="3.10.20.740">
    <property type="match status" value="1"/>
</dbReference>
<evidence type="ECO:0000256" key="2">
    <source>
        <dbReference type="ARBA" id="ARBA00005404"/>
    </source>
</evidence>
<comment type="cofactor">
    <cofactor evidence="9">
        <name>[2Fe-2S] cluster</name>
        <dbReference type="ChEBI" id="CHEBI:190135"/>
    </cofactor>
</comment>
<dbReference type="GO" id="GO:0016651">
    <property type="term" value="F:oxidoreductase activity, acting on NAD(P)H"/>
    <property type="evidence" value="ECO:0007669"/>
    <property type="project" value="InterPro"/>
</dbReference>
<dbReference type="Gene3D" id="3.30.70.20">
    <property type="match status" value="1"/>
</dbReference>
<protein>
    <recommendedName>
        <fullName evidence="14">NADH-quinone oxidoreductase</fullName>
    </recommendedName>
</protein>
<evidence type="ECO:0000259" key="11">
    <source>
        <dbReference type="PROSITE" id="PS51669"/>
    </source>
</evidence>
<gene>
    <name evidence="13" type="ORF">METZ01_LOCUS88969</name>
</gene>
<evidence type="ECO:0000256" key="1">
    <source>
        <dbReference type="ARBA" id="ARBA00001966"/>
    </source>
</evidence>
<reference evidence="13" key="1">
    <citation type="submission" date="2018-05" db="EMBL/GenBank/DDBJ databases">
        <authorList>
            <person name="Lanie J.A."/>
            <person name="Ng W.-L."/>
            <person name="Kazmierczak K.M."/>
            <person name="Andrzejewski T.M."/>
            <person name="Davidsen T.M."/>
            <person name="Wayne K.J."/>
            <person name="Tettelin H."/>
            <person name="Glass J.I."/>
            <person name="Rusch D."/>
            <person name="Podicherti R."/>
            <person name="Tsui H.-C.T."/>
            <person name="Winkler M.E."/>
        </authorList>
    </citation>
    <scope>NUCLEOTIDE SEQUENCE</scope>
</reference>
<dbReference type="PROSITE" id="PS51839">
    <property type="entry name" value="4FE4S_HC3"/>
    <property type="match status" value="1"/>
</dbReference>
<keyword evidence="5" id="KW-1278">Translocase</keyword>
<dbReference type="EMBL" id="UINC01008018">
    <property type="protein sequence ID" value="SVA36115.1"/>
    <property type="molecule type" value="Genomic_DNA"/>
</dbReference>
<keyword evidence="3" id="KW-0004">4Fe-4S</keyword>
<dbReference type="GO" id="GO:0016020">
    <property type="term" value="C:membrane"/>
    <property type="evidence" value="ECO:0007669"/>
    <property type="project" value="InterPro"/>
</dbReference>
<proteinExistence type="inferred from homology"/>
<dbReference type="PROSITE" id="PS00642">
    <property type="entry name" value="COMPLEX1_75K_2"/>
    <property type="match status" value="1"/>
</dbReference>
<dbReference type="FunFam" id="3.30.70.20:FF:000002">
    <property type="entry name" value="NADH-ubiquinone oxidoreductase 75 kDa subunit"/>
    <property type="match status" value="1"/>
</dbReference>
<accession>A0A381V6W4</accession>
<evidence type="ECO:0000256" key="4">
    <source>
        <dbReference type="ARBA" id="ARBA00022723"/>
    </source>
</evidence>
<dbReference type="Pfam" id="PF22117">
    <property type="entry name" value="Fer4_Nqo3"/>
    <property type="match status" value="1"/>
</dbReference>
<dbReference type="CDD" id="cd00207">
    <property type="entry name" value="fer2"/>
    <property type="match status" value="1"/>
</dbReference>
<evidence type="ECO:0000259" key="12">
    <source>
        <dbReference type="PROSITE" id="PS51839"/>
    </source>
</evidence>
<dbReference type="InterPro" id="IPR006656">
    <property type="entry name" value="Mopterin_OxRdtase"/>
</dbReference>
<dbReference type="InterPro" id="IPR036010">
    <property type="entry name" value="2Fe-2S_ferredoxin-like_sf"/>
</dbReference>
<dbReference type="InterPro" id="IPR050123">
    <property type="entry name" value="Prok_molybdopt-oxidoreductase"/>
</dbReference>
<keyword evidence="6" id="KW-0408">Iron</keyword>
<dbReference type="InterPro" id="IPR019574">
    <property type="entry name" value="NADH_UbQ_OxRdtase_Gsu_4Fe4S-bd"/>
</dbReference>
<dbReference type="PANTHER" id="PTHR43105">
    <property type="entry name" value="RESPIRATORY NITRATE REDUCTASE"/>
    <property type="match status" value="1"/>
</dbReference>
<evidence type="ECO:0000256" key="9">
    <source>
        <dbReference type="ARBA" id="ARBA00034078"/>
    </source>
</evidence>
<keyword evidence="8" id="KW-0520">NAD</keyword>
<organism evidence="13">
    <name type="scientific">marine metagenome</name>
    <dbReference type="NCBI Taxonomy" id="408172"/>
    <lineage>
        <taxon>unclassified sequences</taxon>
        <taxon>metagenomes</taxon>
        <taxon>ecological metagenomes</taxon>
    </lineage>
</organism>
<keyword evidence="7" id="KW-0411">Iron-sulfur</keyword>
<feature type="domain" description="4Fe-4S Mo/W bis-MGD-type" evidence="11">
    <location>
        <begin position="219"/>
        <end position="275"/>
    </location>
</feature>
<evidence type="ECO:0000313" key="13">
    <source>
        <dbReference type="EMBL" id="SVA36115.1"/>
    </source>
</evidence>
<comment type="cofactor">
    <cofactor evidence="1">
        <name>[4Fe-4S] cluster</name>
        <dbReference type="ChEBI" id="CHEBI:49883"/>
    </cofactor>
</comment>
<dbReference type="Pfam" id="PF00384">
    <property type="entry name" value="Molybdopterin"/>
    <property type="match status" value="1"/>
</dbReference>
<dbReference type="FunFam" id="3.10.20.740:FF:000001">
    <property type="entry name" value="NADH-quinone oxidoreductase subunit G"/>
    <property type="match status" value="1"/>
</dbReference>